<accession>A0A9X1B610</accession>
<evidence type="ECO:0000313" key="2">
    <source>
        <dbReference type="Proteomes" id="UP001138768"/>
    </source>
</evidence>
<dbReference type="AlphaFoldDB" id="A0A9X1B610"/>
<dbReference type="Pfam" id="PF14384">
    <property type="entry name" value="BrnA_antitoxin"/>
    <property type="match status" value="1"/>
</dbReference>
<reference evidence="1 2" key="1">
    <citation type="journal article" date="2020" name="Microorganisms">
        <title>Osmotic Adaptation and Compatible Solute Biosynthesis of Phototrophic Bacteria as Revealed from Genome Analyses.</title>
        <authorList>
            <person name="Imhoff J.F."/>
            <person name="Rahn T."/>
            <person name="Kunzel S."/>
            <person name="Keller A."/>
            <person name="Neulinger S.C."/>
        </authorList>
    </citation>
    <scope>NUCLEOTIDE SEQUENCE [LARGE SCALE GENOMIC DNA]</scope>
    <source>
        <strain evidence="1 2">DSM 25653</strain>
    </source>
</reference>
<comment type="caution">
    <text evidence="1">The sequence shown here is derived from an EMBL/GenBank/DDBJ whole genome shotgun (WGS) entry which is preliminary data.</text>
</comment>
<dbReference type="RefSeq" id="WP_200248914.1">
    <property type="nucleotide sequence ID" value="NZ_NRRY01000055.1"/>
</dbReference>
<sequence>MKSDATHKPFPNTPEQWEALIADAPGEDRPLTPEEEAQWADAIVVHEGGYPAVKAALAERRRTRGPQKAPIKVPTTIRFDTDVLEGLRATGKGWQTRVNDAMREWLRAHSA</sequence>
<dbReference type="EMBL" id="NRRY01000055">
    <property type="protein sequence ID" value="MBK1621013.1"/>
    <property type="molecule type" value="Genomic_DNA"/>
</dbReference>
<proteinExistence type="predicted"/>
<dbReference type="Proteomes" id="UP001138768">
    <property type="component" value="Unassembled WGS sequence"/>
</dbReference>
<keyword evidence="2" id="KW-1185">Reference proteome</keyword>
<name>A0A9X1B610_9GAMM</name>
<protein>
    <recommendedName>
        <fullName evidence="3">BrnA antitoxin family protein</fullName>
    </recommendedName>
</protein>
<gene>
    <name evidence="1" type="ORF">CKO42_21825</name>
</gene>
<evidence type="ECO:0000313" key="1">
    <source>
        <dbReference type="EMBL" id="MBK1621013.1"/>
    </source>
</evidence>
<dbReference type="InterPro" id="IPR025528">
    <property type="entry name" value="BrnA_antitoxin"/>
</dbReference>
<organism evidence="1 2">
    <name type="scientific">Lamprobacter modestohalophilus</name>
    <dbReference type="NCBI Taxonomy" id="1064514"/>
    <lineage>
        <taxon>Bacteria</taxon>
        <taxon>Pseudomonadati</taxon>
        <taxon>Pseudomonadota</taxon>
        <taxon>Gammaproteobacteria</taxon>
        <taxon>Chromatiales</taxon>
        <taxon>Chromatiaceae</taxon>
        <taxon>Lamprobacter</taxon>
    </lineage>
</organism>
<evidence type="ECO:0008006" key="3">
    <source>
        <dbReference type="Google" id="ProtNLM"/>
    </source>
</evidence>